<protein>
    <recommendedName>
        <fullName evidence="23">Histone-lysine N-methyltransferase</fullName>
    </recommendedName>
</protein>
<feature type="compositionally biased region" description="Acidic residues" evidence="16">
    <location>
        <begin position="641"/>
        <end position="651"/>
    </location>
</feature>
<comment type="subcellular location">
    <subcellularLocation>
        <location evidence="1">Nucleus</location>
    </subcellularLocation>
</comment>
<dbReference type="Gene3D" id="2.170.270.10">
    <property type="entry name" value="SET domain"/>
    <property type="match status" value="1"/>
</dbReference>
<evidence type="ECO:0000259" key="17">
    <source>
        <dbReference type="PROSITE" id="PS50016"/>
    </source>
</evidence>
<dbReference type="InterPro" id="IPR003616">
    <property type="entry name" value="Post-SET_dom"/>
</dbReference>
<keyword evidence="13" id="KW-0539">Nucleus</keyword>
<feature type="domain" description="PHD-type" evidence="17">
    <location>
        <begin position="80"/>
        <end position="129"/>
    </location>
</feature>
<proteinExistence type="predicted"/>
<dbReference type="Pfam" id="PF05965">
    <property type="entry name" value="FYRC"/>
    <property type="match status" value="1"/>
</dbReference>
<feature type="region of interest" description="Disordered" evidence="16">
    <location>
        <begin position="2266"/>
        <end position="2288"/>
    </location>
</feature>
<keyword evidence="10" id="KW-0156">Chromatin regulator</keyword>
<dbReference type="InterPro" id="IPR003888">
    <property type="entry name" value="FYrich_N"/>
</dbReference>
<feature type="domain" description="PHD-type" evidence="17">
    <location>
        <begin position="436"/>
        <end position="486"/>
    </location>
</feature>
<dbReference type="InterPro" id="IPR046341">
    <property type="entry name" value="SET_dom_sf"/>
</dbReference>
<feature type="domain" description="Post-SET" evidence="19">
    <location>
        <begin position="2468"/>
        <end position="2484"/>
    </location>
</feature>
<evidence type="ECO:0008006" key="23">
    <source>
        <dbReference type="Google" id="ProtNLM"/>
    </source>
</evidence>
<dbReference type="Gene3D" id="3.30.40.10">
    <property type="entry name" value="Zinc/RING finger domain, C3HC4 (zinc finger)"/>
    <property type="match status" value="3"/>
</dbReference>
<evidence type="ECO:0000256" key="6">
    <source>
        <dbReference type="ARBA" id="ARBA00022723"/>
    </source>
</evidence>
<feature type="compositionally biased region" description="Gly residues" evidence="16">
    <location>
        <begin position="273"/>
        <end position="282"/>
    </location>
</feature>
<feature type="domain" description="PHD-type" evidence="17">
    <location>
        <begin position="511"/>
        <end position="566"/>
    </location>
</feature>
<evidence type="ECO:0000256" key="1">
    <source>
        <dbReference type="ARBA" id="ARBA00004123"/>
    </source>
</evidence>
<evidence type="ECO:0000256" key="15">
    <source>
        <dbReference type="SAM" id="Coils"/>
    </source>
</evidence>
<keyword evidence="15" id="KW-0175">Coiled coil</keyword>
<dbReference type="GO" id="GO:0005700">
    <property type="term" value="C:polytene chromosome"/>
    <property type="evidence" value="ECO:0007669"/>
    <property type="project" value="UniProtKB-ARBA"/>
</dbReference>
<reference evidence="21" key="1">
    <citation type="submission" date="2023-10" db="EMBL/GenBank/DDBJ databases">
        <title>Genome assembly of Pristionchus species.</title>
        <authorList>
            <person name="Yoshida K."/>
            <person name="Sommer R.J."/>
        </authorList>
    </citation>
    <scope>NUCLEOTIDE SEQUENCE</scope>
    <source>
        <strain evidence="21">RS5133</strain>
    </source>
</reference>
<keyword evidence="2" id="KW-0597">Phosphoprotein</keyword>
<feature type="domain" description="PHD-type" evidence="20">
    <location>
        <begin position="1935"/>
        <end position="2043"/>
    </location>
</feature>
<dbReference type="SUPFAM" id="SSF57903">
    <property type="entry name" value="FYVE/PHD zinc finger"/>
    <property type="match status" value="4"/>
</dbReference>
<feature type="region of interest" description="Disordered" evidence="16">
    <location>
        <begin position="634"/>
        <end position="678"/>
    </location>
</feature>
<dbReference type="InterPro" id="IPR001965">
    <property type="entry name" value="Znf_PHD"/>
</dbReference>
<dbReference type="InterPro" id="IPR011011">
    <property type="entry name" value="Znf_FYVE_PHD"/>
</dbReference>
<dbReference type="SMART" id="SM00317">
    <property type="entry name" value="SET"/>
    <property type="match status" value="1"/>
</dbReference>
<dbReference type="InterPro" id="IPR001214">
    <property type="entry name" value="SET_dom"/>
</dbReference>
<dbReference type="InterPro" id="IPR034732">
    <property type="entry name" value="EPHD"/>
</dbReference>
<dbReference type="PROSITE" id="PS50280">
    <property type="entry name" value="SET"/>
    <property type="match status" value="1"/>
</dbReference>
<dbReference type="SMART" id="SM00541">
    <property type="entry name" value="FYRN"/>
    <property type="match status" value="1"/>
</dbReference>
<keyword evidence="22" id="KW-1185">Reference proteome</keyword>
<dbReference type="SUPFAM" id="SSF47095">
    <property type="entry name" value="HMG-box"/>
    <property type="match status" value="1"/>
</dbReference>
<comment type="caution">
    <text evidence="21">The sequence shown here is derived from an EMBL/GenBank/DDBJ whole genome shotgun (WGS) entry which is preliminary data.</text>
</comment>
<dbReference type="SMART" id="SM00542">
    <property type="entry name" value="FYRC"/>
    <property type="match status" value="1"/>
</dbReference>
<keyword evidence="5" id="KW-0949">S-adenosyl-L-methionine</keyword>
<sequence>FKWLANATATMDDGFQQKKNRLDSLSSRLARGNAQARTGTREEARKCKGCSAELAAGAVGETCSNCSTPGGSGATLRRVGMCCPICGVGVQPVGDFLTCSICKKWIHSECDRSIDVDTEEYSCAKCRHSPLEGEDAMIGGGADSPLADPEASNQGTSLLGSIRSSPFAGSIGGESGRYSQRERRMSGSSESSSYSARNSPSFDPNALSEDDEEFRPGSRGGGASRGGRGGKKKPGGRGGTLMKTRSGGKPPSGVFSDRLGKTDRGKRGKGGRGKAGNTGKGRGAAASGRRTSTTRGGLGMSALPFFSPAAVGSAALVALQQVAAAKAAAVAAAGGGAPPDDGSSANQQSAVAKAAAKEGRGGKDDEYVRTIVVAPEDDVFLNAAPLCLVCGSVGRHSEQSMVACSGCAHTFHTYCVGLHDKMNETVVKLGWRCLDCTICEGCGHNKDDSKLIMCEECDVAYHMYCLNPPVERAPTGPWRCQWCARCRRCTKRVANSGELTKEGLCYPCLSLRKCPKCSKLYNLNDNIIRCSQCSKWYHGACEDLHSEEMLESAALNKMRCSSCRPNALKNSCYSSANDGNLILCDNVALNKCADEVLQSKMMPSLFRANSFTSGDSQSQLGSLLSEFRSGGSMDSHFGASMDDDNGPEEENGLSSLMTFGPGSRGGRGGGRGGGAGRGGRQLKLGVGGFFVKLPKHKLIAAEEEENAATDPNDPTKKVKRQRKPRRSQLEDAYPSQIQEGFFGAKPVDGKALIDVDVTEPVLEDYREPKMIKDPFALGDTLSMEASEALRNDINEASMLDNINLNDMMNIDDMDFNLFDDNDDDDFNDFDNNLSDAFDIMKNDNDSQPKPEMEDGNSQPAPVQPMQQMQQQPIGFQPGMGPNGMLIKQEPGVMNAQQQHQHQMMLQQQHHLQQQQQHGMGPGGMMIKQEPGMMRPDSSMSGGSGGMMPAAVGHAHGGVGIQERASASAAATERWEEDEPLGDKATKAAVLYVNIAHPTLRQTMPLWSERAKFIHREWRRLSPDDRQIYVRKARDNRAQREKVPRPRIPRIPQPGVPGPSGLATCQPGMGPMRMGAGGGSGPGGPGGYGIPGGLGGSMRGPLPPPSQPPSLDHLPPDLQQEYVVMKKASNDLHKTMDEVEKELGNLRQTKKKLNAKQRQIKKTAETAALNAATAAAAAAGQPPPTSMPPTDADLNDNDKESLARALDGIPNKQREVEEAKKNYKAHVQAMHEFESRHRIQTEFTTSYAAHQRAGMGSGGPTVGGMLTASMGRAGMAMSMAGPPGGPGGYQQMVVPQQVPFSQMMGPERGFQLGAIPGPGPGMMMGGRMAAMGGRWGPPQRSMSLGGLRYEQLQSQEEREVYECVDDMIGKISCDLDGPPPMMQQPQGMGGFPGGGPSLKRLLDPMAPPPMGMPPMMQADDGAPKTKKKRVMQKKTPLPGGNDYEACKERLMSALGALPPMPRKTTEPAPRNESSPFAIIGMGDLGEKYVVAERSADSRVTLGNLTLPFARDVYKNLKTMETATDVSMAQLMPSARISLLHQMCQPSSSSSPSTPNVIRDEGDRSAPSTSQCGPPCGDVLRNLVGPVEKRRGMLRCSSKAPDWTSSLPEPHRIAFKETKKEEDEEVEIAIEIEERGILGMSGGESSWANSTSSTPCREEVTKQLLLKLQQMLDTKKPIEDYQMDTPPQSPSLIEAQHVDIKPSLHQLHSSSLRCRLCSREINAGSCNTGVRQSMSLLGLTPSDDGKDDSVTFCTLKCYYMFVATAKVALSPEQLAKAEAHVDEQTYSRLKQISADSFARCINQSSMVRVKAELTVGAALAAGFGSASLASAGPPAPTPIGGVMQQMQHDLISPRDNRFSSLLDEPAPRKENVHVIRCMELAQLADTGKRDRSRAAGEDWKKYNQELLDTFLRIRRMKNELSAAQKMGVESVPHQIDTRYCVLCCMKGDGEPSQCGRLLNYDSCGWVHANCALWSSEVYESATGALVNVDRAILRGTITCCHLCGRGGATLQCYKLDCKKNFHVSCACKINGKFLKDKTFICPNHVDVHIEMLISLEPLRRLYIHREENKLLAKLFEPTDGTNRLMMRLGALTFHRLGQLLPEQLKTCHSDRFIFPLGYSAQRMFWSPHDARRRVKYTLSITEHEGKPLFTVSMPPPRDDLAVLQGHPPNTTPIVWKKPTAEEAWREVLDGVVRCRSHSGVFLRLAQLEPECLFGLGEGVITKMTESLPGVETLYSYSFRHGGAPILELPLAENPSGCARCEPRMRTLIKSHRRPVPSGSKPSTSSGGPAKRTQSLYEELQMCMKASGYRGDFGVLGTNGKWDQYGSTEQSYSAYQKMRKEWRNTVYLARSKIQGLGLYAKRDIDMGSMIIEYKGEIIRAEVCEMREKRYFAQNRGTYMFKASEECIIDATMKGGPARYVNHSCDPNCATQIMHLGTNGEDKKIIITANRPIKADEELTYDYQFDEEDASDKLACLCGAPNCKKVMN</sequence>
<dbReference type="EMBL" id="BTSY01000003">
    <property type="protein sequence ID" value="GMT20789.1"/>
    <property type="molecule type" value="Genomic_DNA"/>
</dbReference>
<evidence type="ECO:0000256" key="4">
    <source>
        <dbReference type="ARBA" id="ARBA00022679"/>
    </source>
</evidence>
<name>A0AAV5VR12_9BILA</name>
<feature type="region of interest" description="Disordered" evidence="16">
    <location>
        <begin position="839"/>
        <end position="869"/>
    </location>
</feature>
<dbReference type="Pfam" id="PF13771">
    <property type="entry name" value="zf-HC5HC2H"/>
    <property type="match status" value="1"/>
</dbReference>
<evidence type="ECO:0000256" key="12">
    <source>
        <dbReference type="ARBA" id="ARBA00023163"/>
    </source>
</evidence>
<dbReference type="PROSITE" id="PS50016">
    <property type="entry name" value="ZF_PHD_2"/>
    <property type="match status" value="4"/>
</dbReference>
<feature type="region of interest" description="Disordered" evidence="16">
    <location>
        <begin position="1033"/>
        <end position="1113"/>
    </location>
</feature>
<dbReference type="Pfam" id="PF00856">
    <property type="entry name" value="SET"/>
    <property type="match status" value="1"/>
</dbReference>
<feature type="compositionally biased region" description="Low complexity" evidence="16">
    <location>
        <begin position="858"/>
        <end position="869"/>
    </location>
</feature>
<feature type="compositionally biased region" description="Low complexity" evidence="16">
    <location>
        <begin position="343"/>
        <end position="354"/>
    </location>
</feature>
<dbReference type="FunFam" id="3.30.40.10:FF:000002">
    <property type="entry name" value="Histone-lysine N-methyltransferase"/>
    <property type="match status" value="1"/>
</dbReference>
<feature type="compositionally biased region" description="Gly residues" evidence="16">
    <location>
        <begin position="1074"/>
        <end position="1097"/>
    </location>
</feature>
<evidence type="ECO:0000256" key="8">
    <source>
        <dbReference type="ARBA" id="ARBA00022771"/>
    </source>
</evidence>
<dbReference type="Pfam" id="PF00628">
    <property type="entry name" value="PHD"/>
    <property type="match status" value="1"/>
</dbReference>
<dbReference type="CDD" id="cd15514">
    <property type="entry name" value="PHD6_KMT2C_like"/>
    <property type="match status" value="1"/>
</dbReference>
<keyword evidence="9" id="KW-0862">Zinc</keyword>
<keyword evidence="3" id="KW-0489">Methyltransferase</keyword>
<dbReference type="GO" id="GO:0032259">
    <property type="term" value="P:methylation"/>
    <property type="evidence" value="ECO:0007669"/>
    <property type="project" value="UniProtKB-KW"/>
</dbReference>
<dbReference type="PROSITE" id="PS50868">
    <property type="entry name" value="POST_SET"/>
    <property type="match status" value="1"/>
</dbReference>
<feature type="compositionally biased region" description="Low complexity" evidence="16">
    <location>
        <begin position="186"/>
        <end position="201"/>
    </location>
</feature>
<dbReference type="GO" id="GO:0003713">
    <property type="term" value="F:transcription coactivator activity"/>
    <property type="evidence" value="ECO:0007669"/>
    <property type="project" value="TreeGrafter"/>
</dbReference>
<keyword evidence="8 14" id="KW-0863">Zinc-finger</keyword>
<keyword evidence="11" id="KW-0805">Transcription regulation</keyword>
<evidence type="ECO:0000313" key="21">
    <source>
        <dbReference type="EMBL" id="GMT20789.1"/>
    </source>
</evidence>
<accession>A0AAV5VR12</accession>
<keyword evidence="4" id="KW-0808">Transferase</keyword>
<feature type="region of interest" description="Disordered" evidence="16">
    <location>
        <begin position="333"/>
        <end position="358"/>
    </location>
</feature>
<dbReference type="GO" id="GO:0044666">
    <property type="term" value="C:MLL3/4 complex"/>
    <property type="evidence" value="ECO:0007669"/>
    <property type="project" value="TreeGrafter"/>
</dbReference>
<dbReference type="FunFam" id="2.170.270.10:FF:000076">
    <property type="entry name" value="Histone-lysine N-methyltransferase"/>
    <property type="match status" value="1"/>
</dbReference>
<evidence type="ECO:0000259" key="20">
    <source>
        <dbReference type="PROSITE" id="PS51805"/>
    </source>
</evidence>
<dbReference type="PANTHER" id="PTHR45888:SF6">
    <property type="entry name" value="HL01030P-RELATED"/>
    <property type="match status" value="1"/>
</dbReference>
<dbReference type="InterPro" id="IPR019787">
    <property type="entry name" value="Znf_PHD-finger"/>
</dbReference>
<dbReference type="PROSITE" id="PS51543">
    <property type="entry name" value="FYRC"/>
    <property type="match status" value="1"/>
</dbReference>
<dbReference type="Gene3D" id="3.30.160.360">
    <property type="match status" value="1"/>
</dbReference>
<keyword evidence="12" id="KW-0804">Transcription</keyword>
<evidence type="ECO:0000259" key="19">
    <source>
        <dbReference type="PROSITE" id="PS50868"/>
    </source>
</evidence>
<dbReference type="InterPro" id="IPR036910">
    <property type="entry name" value="HMG_box_dom_sf"/>
</dbReference>
<keyword evidence="6" id="KW-0479">Metal-binding</keyword>
<evidence type="ECO:0000256" key="13">
    <source>
        <dbReference type="ARBA" id="ARBA00023242"/>
    </source>
</evidence>
<evidence type="ECO:0000256" key="14">
    <source>
        <dbReference type="PROSITE-ProRule" id="PRU00146"/>
    </source>
</evidence>
<feature type="compositionally biased region" description="Basic residues" evidence="16">
    <location>
        <begin position="717"/>
        <end position="726"/>
    </location>
</feature>
<evidence type="ECO:0000256" key="7">
    <source>
        <dbReference type="ARBA" id="ARBA00022737"/>
    </source>
</evidence>
<dbReference type="Proteomes" id="UP001432322">
    <property type="component" value="Unassembled WGS sequence"/>
</dbReference>
<evidence type="ECO:0000256" key="10">
    <source>
        <dbReference type="ARBA" id="ARBA00022853"/>
    </source>
</evidence>
<evidence type="ECO:0000256" key="2">
    <source>
        <dbReference type="ARBA" id="ARBA00022553"/>
    </source>
</evidence>
<dbReference type="PROSITE" id="PS51542">
    <property type="entry name" value="FYRN"/>
    <property type="match status" value="1"/>
</dbReference>
<feature type="compositionally biased region" description="Low complexity" evidence="16">
    <location>
        <begin position="283"/>
        <end position="295"/>
    </location>
</feature>
<dbReference type="SMART" id="SM00249">
    <property type="entry name" value="PHD"/>
    <property type="match status" value="5"/>
</dbReference>
<gene>
    <name evidence="21" type="ORF">PFISCL1PPCAC_12086</name>
</gene>
<evidence type="ECO:0000256" key="3">
    <source>
        <dbReference type="ARBA" id="ARBA00022603"/>
    </source>
</evidence>
<dbReference type="PANTHER" id="PTHR45888">
    <property type="entry name" value="HL01030P-RELATED"/>
    <property type="match status" value="1"/>
</dbReference>
<feature type="compositionally biased region" description="Low complexity" evidence="16">
    <location>
        <begin position="2274"/>
        <end position="2286"/>
    </location>
</feature>
<feature type="compositionally biased region" description="Polar residues" evidence="16">
    <location>
        <begin position="151"/>
        <end position="164"/>
    </location>
</feature>
<feature type="region of interest" description="Disordered" evidence="16">
    <location>
        <begin position="702"/>
        <end position="735"/>
    </location>
</feature>
<feature type="region of interest" description="Disordered" evidence="16">
    <location>
        <begin position="1172"/>
        <end position="1196"/>
    </location>
</feature>
<dbReference type="PROSITE" id="PS51805">
    <property type="entry name" value="EPHD"/>
    <property type="match status" value="1"/>
</dbReference>
<feature type="compositionally biased region" description="Basic and acidic residues" evidence="16">
    <location>
        <begin position="839"/>
        <end position="852"/>
    </location>
</feature>
<evidence type="ECO:0000256" key="11">
    <source>
        <dbReference type="ARBA" id="ARBA00023015"/>
    </source>
</evidence>
<feature type="compositionally biased region" description="Basic and acidic residues" evidence="16">
    <location>
        <begin position="1033"/>
        <end position="1043"/>
    </location>
</feature>
<feature type="domain" description="PHD-type" evidence="17">
    <location>
        <begin position="384"/>
        <end position="439"/>
    </location>
</feature>
<organism evidence="21 22">
    <name type="scientific">Pristionchus fissidentatus</name>
    <dbReference type="NCBI Taxonomy" id="1538716"/>
    <lineage>
        <taxon>Eukaryota</taxon>
        <taxon>Metazoa</taxon>
        <taxon>Ecdysozoa</taxon>
        <taxon>Nematoda</taxon>
        <taxon>Chromadorea</taxon>
        <taxon>Rhabditida</taxon>
        <taxon>Rhabditina</taxon>
        <taxon>Diplogasteromorpha</taxon>
        <taxon>Diplogasteroidea</taxon>
        <taxon>Neodiplogasteridae</taxon>
        <taxon>Pristionchus</taxon>
    </lineage>
</organism>
<feature type="non-terminal residue" evidence="21">
    <location>
        <position position="1"/>
    </location>
</feature>
<evidence type="ECO:0000256" key="5">
    <source>
        <dbReference type="ARBA" id="ARBA00022691"/>
    </source>
</evidence>
<feature type="compositionally biased region" description="Gly residues" evidence="16">
    <location>
        <begin position="218"/>
        <end position="227"/>
    </location>
</feature>
<dbReference type="Gene3D" id="1.10.30.10">
    <property type="entry name" value="High mobility group box domain"/>
    <property type="match status" value="1"/>
</dbReference>
<feature type="region of interest" description="Disordered" evidence="16">
    <location>
        <begin position="1541"/>
        <end position="1575"/>
    </location>
</feature>
<evidence type="ECO:0000256" key="9">
    <source>
        <dbReference type="ARBA" id="ARBA00022833"/>
    </source>
</evidence>
<dbReference type="SUPFAM" id="SSF82199">
    <property type="entry name" value="SET domain"/>
    <property type="match status" value="1"/>
</dbReference>
<evidence type="ECO:0000313" key="22">
    <source>
        <dbReference type="Proteomes" id="UP001432322"/>
    </source>
</evidence>
<dbReference type="GO" id="GO:0045944">
    <property type="term" value="P:positive regulation of transcription by RNA polymerase II"/>
    <property type="evidence" value="ECO:0007669"/>
    <property type="project" value="TreeGrafter"/>
</dbReference>
<feature type="domain" description="SET" evidence="18">
    <location>
        <begin position="2341"/>
        <end position="2460"/>
    </location>
</feature>
<feature type="compositionally biased region" description="Gly residues" evidence="16">
    <location>
        <begin position="662"/>
        <end position="678"/>
    </location>
</feature>
<evidence type="ECO:0000256" key="16">
    <source>
        <dbReference type="SAM" id="MobiDB-lite"/>
    </source>
</evidence>
<dbReference type="GO" id="GO:0042800">
    <property type="term" value="F:histone H3K4 methyltransferase activity"/>
    <property type="evidence" value="ECO:0007669"/>
    <property type="project" value="TreeGrafter"/>
</dbReference>
<feature type="region of interest" description="Disordered" evidence="16">
    <location>
        <begin position="136"/>
        <end position="295"/>
    </location>
</feature>
<dbReference type="Pfam" id="PF05964">
    <property type="entry name" value="FYRN"/>
    <property type="match status" value="1"/>
</dbReference>
<dbReference type="SMART" id="SM00508">
    <property type="entry name" value="PostSET"/>
    <property type="match status" value="1"/>
</dbReference>
<dbReference type="InterPro" id="IPR013083">
    <property type="entry name" value="Znf_RING/FYVE/PHD"/>
</dbReference>
<dbReference type="InterPro" id="IPR003889">
    <property type="entry name" value="FYrich_C"/>
</dbReference>
<feature type="coiled-coil region" evidence="15">
    <location>
        <begin position="1128"/>
        <end position="1165"/>
    </location>
</feature>
<evidence type="ECO:0000259" key="18">
    <source>
        <dbReference type="PROSITE" id="PS50280"/>
    </source>
</evidence>
<keyword evidence="7" id="KW-0677">Repeat</keyword>
<dbReference type="GO" id="GO:0008270">
    <property type="term" value="F:zinc ion binding"/>
    <property type="evidence" value="ECO:0007669"/>
    <property type="project" value="UniProtKB-KW"/>
</dbReference>